<evidence type="ECO:0000256" key="6">
    <source>
        <dbReference type="ARBA" id="ARBA00023136"/>
    </source>
</evidence>
<keyword evidence="11" id="KW-1185">Reference proteome</keyword>
<keyword evidence="5" id="KW-1133">Transmembrane helix</keyword>
<evidence type="ECO:0000256" key="1">
    <source>
        <dbReference type="ARBA" id="ARBA00004167"/>
    </source>
</evidence>
<dbReference type="EMBL" id="CM010715">
    <property type="protein sequence ID" value="RZC46654.1"/>
    <property type="molecule type" value="Genomic_DNA"/>
</dbReference>
<name>A0A4Y7ICS3_PAPSO</name>
<dbReference type="Gramene" id="RZC46654">
    <property type="protein sequence ID" value="RZC46654"/>
    <property type="gene ID" value="C5167_039599"/>
</dbReference>
<dbReference type="Proteomes" id="UP000316621">
    <property type="component" value="Chromosome 1"/>
</dbReference>
<proteinExistence type="inferred from homology"/>
<dbReference type="InterPro" id="IPR029962">
    <property type="entry name" value="TBL"/>
</dbReference>
<dbReference type="Pfam" id="PF14416">
    <property type="entry name" value="PMR5N"/>
    <property type="match status" value="1"/>
</dbReference>
<feature type="signal peptide" evidence="7">
    <location>
        <begin position="1"/>
        <end position="26"/>
    </location>
</feature>
<protein>
    <submittedName>
        <fullName evidence="10">Uncharacterized protein</fullName>
    </submittedName>
</protein>
<dbReference type="Pfam" id="PF13839">
    <property type="entry name" value="PC-Esterase"/>
    <property type="match status" value="1"/>
</dbReference>
<dbReference type="InterPro" id="IPR026057">
    <property type="entry name" value="TBL_C"/>
</dbReference>
<accession>A0A4Y7ICS3</accession>
<dbReference type="PANTHER" id="PTHR32285">
    <property type="entry name" value="PROTEIN TRICHOME BIREFRINGENCE-LIKE 9-RELATED"/>
    <property type="match status" value="1"/>
</dbReference>
<evidence type="ECO:0000256" key="4">
    <source>
        <dbReference type="ARBA" id="ARBA00022968"/>
    </source>
</evidence>
<dbReference type="GO" id="GO:0005794">
    <property type="term" value="C:Golgi apparatus"/>
    <property type="evidence" value="ECO:0007669"/>
    <property type="project" value="TreeGrafter"/>
</dbReference>
<evidence type="ECO:0000256" key="3">
    <source>
        <dbReference type="ARBA" id="ARBA00022692"/>
    </source>
</evidence>
<dbReference type="GO" id="GO:0016020">
    <property type="term" value="C:membrane"/>
    <property type="evidence" value="ECO:0007669"/>
    <property type="project" value="UniProtKB-SubCell"/>
</dbReference>
<dbReference type="InterPro" id="IPR025846">
    <property type="entry name" value="TBL_N"/>
</dbReference>
<dbReference type="PANTHER" id="PTHR32285:SF71">
    <property type="entry name" value="PROTEIN TRICHOME BIREFRINGENCE-LIKE 39"/>
    <property type="match status" value="1"/>
</dbReference>
<evidence type="ECO:0000256" key="5">
    <source>
        <dbReference type="ARBA" id="ARBA00022989"/>
    </source>
</evidence>
<organism evidence="10 11">
    <name type="scientific">Papaver somniferum</name>
    <name type="common">Opium poppy</name>
    <dbReference type="NCBI Taxonomy" id="3469"/>
    <lineage>
        <taxon>Eukaryota</taxon>
        <taxon>Viridiplantae</taxon>
        <taxon>Streptophyta</taxon>
        <taxon>Embryophyta</taxon>
        <taxon>Tracheophyta</taxon>
        <taxon>Spermatophyta</taxon>
        <taxon>Magnoliopsida</taxon>
        <taxon>Ranunculales</taxon>
        <taxon>Papaveraceae</taxon>
        <taxon>Papaveroideae</taxon>
        <taxon>Papaver</taxon>
    </lineage>
</organism>
<evidence type="ECO:0000313" key="10">
    <source>
        <dbReference type="EMBL" id="RZC46654.1"/>
    </source>
</evidence>
<keyword evidence="3" id="KW-0812">Transmembrane</keyword>
<dbReference type="AlphaFoldDB" id="A0A4Y7ICS3"/>
<keyword evidence="7" id="KW-0732">Signal</keyword>
<dbReference type="GO" id="GO:0016413">
    <property type="term" value="F:O-acetyltransferase activity"/>
    <property type="evidence" value="ECO:0007669"/>
    <property type="project" value="InterPro"/>
</dbReference>
<feature type="domain" description="Trichome birefringence-like C-terminal" evidence="8">
    <location>
        <begin position="101"/>
        <end position="393"/>
    </location>
</feature>
<feature type="domain" description="Trichome birefringence-like N-terminal" evidence="9">
    <location>
        <begin position="48"/>
        <end position="100"/>
    </location>
</feature>
<comment type="similarity">
    <text evidence="2">Belongs to the PC-esterase family. TBL subfamily.</text>
</comment>
<comment type="subcellular location">
    <subcellularLocation>
        <location evidence="1">Membrane</location>
        <topology evidence="1">Single-pass membrane protein</topology>
    </subcellularLocation>
</comment>
<evidence type="ECO:0000313" key="11">
    <source>
        <dbReference type="Proteomes" id="UP000316621"/>
    </source>
</evidence>
<evidence type="ECO:0000256" key="7">
    <source>
        <dbReference type="SAM" id="SignalP"/>
    </source>
</evidence>
<feature type="chain" id="PRO_5021423724" evidence="7">
    <location>
        <begin position="27"/>
        <end position="397"/>
    </location>
</feature>
<keyword evidence="6" id="KW-0472">Membrane</keyword>
<evidence type="ECO:0000259" key="9">
    <source>
        <dbReference type="Pfam" id="PF14416"/>
    </source>
</evidence>
<evidence type="ECO:0000259" key="8">
    <source>
        <dbReference type="Pfam" id="PF13839"/>
    </source>
</evidence>
<sequence>MGFHSHITIFITLFAFLLLFIQEARTEDYSLSSNSSSSSFNERKLRNNCNIFQGKWVYDNSYPLYDSSQCPFIDPQFDCQKYGRPDKLYLEYRWQPNNCNLPRFNGLDFLWRWRGKNIMFVGDSLGSNQWQSLTCLIHASVPKSKTIVFRTNALSSVTFVDKILSVHLVGKISFPKPSTVSAILAGYRDYKLKISLFHTPYIVDLVKEEVGLVLNLGSIAHGRSWRKMDVLIFNSWHWWTHRGRTQPWNYIRDGNKLYKDMNPLVAFYKGMTTWARWVDKNIDFSRTKVFLQGISPVHYEGNEWHNNPWTDCRSETQPVFGTRYPARLPPQMYVEYKVFSRIKKPVYLLDVTQLSQLRKDAHPTAYSGKHSGVDCSHWCLPGLPDTWNQLLYAALVL</sequence>
<reference evidence="10 11" key="1">
    <citation type="journal article" date="2018" name="Science">
        <title>The opium poppy genome and morphinan production.</title>
        <authorList>
            <person name="Guo L."/>
            <person name="Winzer T."/>
            <person name="Yang X."/>
            <person name="Li Y."/>
            <person name="Ning Z."/>
            <person name="He Z."/>
            <person name="Teodor R."/>
            <person name="Lu Y."/>
            <person name="Bowser T.A."/>
            <person name="Graham I.A."/>
            <person name="Ye K."/>
        </authorList>
    </citation>
    <scope>NUCLEOTIDE SEQUENCE [LARGE SCALE GENOMIC DNA]</scope>
    <source>
        <strain evidence="11">cv. HN1</strain>
        <tissue evidence="10">Leaves</tissue>
    </source>
</reference>
<gene>
    <name evidence="10" type="ORF">C5167_039599</name>
</gene>
<evidence type="ECO:0000256" key="2">
    <source>
        <dbReference type="ARBA" id="ARBA00007727"/>
    </source>
</evidence>
<keyword evidence="4" id="KW-0735">Signal-anchor</keyword>